<keyword evidence="3" id="KW-1185">Reference proteome</keyword>
<feature type="region of interest" description="Disordered" evidence="1">
    <location>
        <begin position="1"/>
        <end position="33"/>
    </location>
</feature>
<dbReference type="EMBL" id="MCIF01000002">
    <property type="protein sequence ID" value="RAQ96365.1"/>
    <property type="molecule type" value="Genomic_DNA"/>
</dbReference>
<organism evidence="2 3">
    <name type="scientific">Thermogemmatispora tikiterensis</name>
    <dbReference type="NCBI Taxonomy" id="1825093"/>
    <lineage>
        <taxon>Bacteria</taxon>
        <taxon>Bacillati</taxon>
        <taxon>Chloroflexota</taxon>
        <taxon>Ktedonobacteria</taxon>
        <taxon>Thermogemmatisporales</taxon>
        <taxon>Thermogemmatisporaceae</taxon>
        <taxon>Thermogemmatispora</taxon>
    </lineage>
</organism>
<evidence type="ECO:0000313" key="3">
    <source>
        <dbReference type="Proteomes" id="UP000248706"/>
    </source>
</evidence>
<sequence length="217" mass="24252">MMRNESYRRRSRRSGKGRKKGSRRRYRSYGGRKSQLPGHWLVLALAALAVAALLWLFFDPVALEEEGRYAVVGQPSVSADFIDQVLTAYHSPAAGKGQALYADGITYRIDPVYALAFFLEESRFGTAGVARFTHSLGNIRALPGQASYAGYRRYASWEEGFSDWYRLIANEYVARGLVTVDQIVPVYAPAADGNDVTAYVRTIKLAVDTWRTGRLLV</sequence>
<evidence type="ECO:0000313" key="2">
    <source>
        <dbReference type="EMBL" id="RAQ96365.1"/>
    </source>
</evidence>
<feature type="compositionally biased region" description="Basic residues" evidence="1">
    <location>
        <begin position="9"/>
        <end position="27"/>
    </location>
</feature>
<reference evidence="2 3" key="1">
    <citation type="submission" date="2016-08" db="EMBL/GenBank/DDBJ databases">
        <title>Analysis of Carbohydrate Active Enzymes in Thermogemmatispora T81 Reveals Carbohydrate Degradation Ability.</title>
        <authorList>
            <person name="Tomazini A."/>
            <person name="Lal S."/>
            <person name="Stott M."/>
            <person name="Henrissat B."/>
            <person name="Polikarpov I."/>
            <person name="Sparling R."/>
            <person name="Levin D.B."/>
        </authorList>
    </citation>
    <scope>NUCLEOTIDE SEQUENCE [LARGE SCALE GENOMIC DNA]</scope>
    <source>
        <strain evidence="2 3">T81</strain>
    </source>
</reference>
<evidence type="ECO:0000256" key="1">
    <source>
        <dbReference type="SAM" id="MobiDB-lite"/>
    </source>
</evidence>
<proteinExistence type="predicted"/>
<protein>
    <submittedName>
        <fullName evidence="2">Uncharacterized protein</fullName>
    </submittedName>
</protein>
<gene>
    <name evidence="2" type="ORF">A4R35_12535</name>
</gene>
<dbReference type="AlphaFoldDB" id="A0A328VQH2"/>
<comment type="caution">
    <text evidence="2">The sequence shown here is derived from an EMBL/GenBank/DDBJ whole genome shotgun (WGS) entry which is preliminary data.</text>
</comment>
<dbReference type="OrthoDB" id="144170at2"/>
<name>A0A328VQH2_9CHLR</name>
<dbReference type="Proteomes" id="UP000248706">
    <property type="component" value="Unassembled WGS sequence"/>
</dbReference>
<dbReference type="RefSeq" id="WP_112429888.1">
    <property type="nucleotide sequence ID" value="NZ_MCIF01000002.1"/>
</dbReference>
<accession>A0A328VQH2</accession>